<dbReference type="AlphaFoldDB" id="A0A9D3V131"/>
<protein>
    <submittedName>
        <fullName evidence="1">Uncharacterized protein</fullName>
    </submittedName>
</protein>
<evidence type="ECO:0000313" key="1">
    <source>
        <dbReference type="EMBL" id="KAH1066211.1"/>
    </source>
</evidence>
<gene>
    <name evidence="1" type="ORF">J1N35_031198</name>
</gene>
<accession>A0A9D3V131</accession>
<dbReference type="OrthoDB" id="1729983at2759"/>
<dbReference type="EMBL" id="JAIQCV010000009">
    <property type="protein sequence ID" value="KAH1066211.1"/>
    <property type="molecule type" value="Genomic_DNA"/>
</dbReference>
<organism evidence="1 2">
    <name type="scientific">Gossypium stocksii</name>
    <dbReference type="NCBI Taxonomy" id="47602"/>
    <lineage>
        <taxon>Eukaryota</taxon>
        <taxon>Viridiplantae</taxon>
        <taxon>Streptophyta</taxon>
        <taxon>Embryophyta</taxon>
        <taxon>Tracheophyta</taxon>
        <taxon>Spermatophyta</taxon>
        <taxon>Magnoliopsida</taxon>
        <taxon>eudicotyledons</taxon>
        <taxon>Gunneridae</taxon>
        <taxon>Pentapetalae</taxon>
        <taxon>rosids</taxon>
        <taxon>malvids</taxon>
        <taxon>Malvales</taxon>
        <taxon>Malvaceae</taxon>
        <taxon>Malvoideae</taxon>
        <taxon>Gossypium</taxon>
    </lineage>
</organism>
<keyword evidence="2" id="KW-1185">Reference proteome</keyword>
<sequence length="50" mass="5883">MKQLEFVIYKLKEMGKVSEEDIMQVCEIFDRLDVGNCRKITLADLVESHH</sequence>
<dbReference type="Proteomes" id="UP000828251">
    <property type="component" value="Unassembled WGS sequence"/>
</dbReference>
<evidence type="ECO:0000313" key="2">
    <source>
        <dbReference type="Proteomes" id="UP000828251"/>
    </source>
</evidence>
<proteinExistence type="predicted"/>
<reference evidence="1 2" key="1">
    <citation type="journal article" date="2021" name="Plant Biotechnol. J.">
        <title>Multi-omics assisted identification of the key and species-specific regulatory components of drought-tolerant mechanisms in Gossypium stocksii.</title>
        <authorList>
            <person name="Yu D."/>
            <person name="Ke L."/>
            <person name="Zhang D."/>
            <person name="Wu Y."/>
            <person name="Sun Y."/>
            <person name="Mei J."/>
            <person name="Sun J."/>
            <person name="Sun Y."/>
        </authorList>
    </citation>
    <scope>NUCLEOTIDE SEQUENCE [LARGE SCALE GENOMIC DNA]</scope>
    <source>
        <strain evidence="2">cv. E1</strain>
        <tissue evidence="1">Leaf</tissue>
    </source>
</reference>
<comment type="caution">
    <text evidence="1">The sequence shown here is derived from an EMBL/GenBank/DDBJ whole genome shotgun (WGS) entry which is preliminary data.</text>
</comment>
<name>A0A9D3V131_9ROSI</name>